<organism evidence="3">
    <name type="scientific">Ditylum brightwellii</name>
    <dbReference type="NCBI Taxonomy" id="49249"/>
    <lineage>
        <taxon>Eukaryota</taxon>
        <taxon>Sar</taxon>
        <taxon>Stramenopiles</taxon>
        <taxon>Ochrophyta</taxon>
        <taxon>Bacillariophyta</taxon>
        <taxon>Mediophyceae</taxon>
        <taxon>Lithodesmiophycidae</taxon>
        <taxon>Lithodesmiales</taxon>
        <taxon>Lithodesmiaceae</taxon>
        <taxon>Ditylum</taxon>
    </lineage>
</organism>
<evidence type="ECO:0000259" key="2">
    <source>
        <dbReference type="Pfam" id="PF24852"/>
    </source>
</evidence>
<feature type="compositionally biased region" description="Low complexity" evidence="1">
    <location>
        <begin position="88"/>
        <end position="121"/>
    </location>
</feature>
<gene>
    <name evidence="3" type="ORF">DBRI00130_LOCUS1962</name>
</gene>
<reference evidence="3" key="1">
    <citation type="submission" date="2021-01" db="EMBL/GenBank/DDBJ databases">
        <authorList>
            <person name="Corre E."/>
            <person name="Pelletier E."/>
            <person name="Niang G."/>
            <person name="Scheremetjew M."/>
            <person name="Finn R."/>
            <person name="Kale V."/>
            <person name="Holt S."/>
            <person name="Cochrane G."/>
            <person name="Meng A."/>
            <person name="Brown T."/>
            <person name="Cohen L."/>
        </authorList>
    </citation>
    <scope>NUCLEOTIDE SEQUENCE</scope>
    <source>
        <strain evidence="3">GSO104</strain>
    </source>
</reference>
<evidence type="ECO:0000313" key="3">
    <source>
        <dbReference type="EMBL" id="CAE4581871.1"/>
    </source>
</evidence>
<dbReference type="PANTHER" id="PTHR42339:SF1">
    <property type="entry name" value="HISTONE H1"/>
    <property type="match status" value="1"/>
</dbReference>
<feature type="region of interest" description="Disordered" evidence="1">
    <location>
        <begin position="86"/>
        <end position="154"/>
    </location>
</feature>
<evidence type="ECO:0000256" key="1">
    <source>
        <dbReference type="SAM" id="MobiDB-lite"/>
    </source>
</evidence>
<dbReference type="Pfam" id="PF24852">
    <property type="entry name" value="DUF7726"/>
    <property type="match status" value="2"/>
</dbReference>
<dbReference type="InterPro" id="IPR036034">
    <property type="entry name" value="PDZ_sf"/>
</dbReference>
<dbReference type="EMBL" id="HBNS01002438">
    <property type="protein sequence ID" value="CAE4581871.1"/>
    <property type="molecule type" value="Transcribed_RNA"/>
</dbReference>
<accession>A0A7S4V7V6</accession>
<dbReference type="InterPro" id="IPR056143">
    <property type="entry name" value="DUF7726"/>
</dbReference>
<proteinExistence type="predicted"/>
<protein>
    <recommendedName>
        <fullName evidence="2">DUF7726 domain-containing protein</fullName>
    </recommendedName>
</protein>
<feature type="domain" description="DUF7726" evidence="2">
    <location>
        <begin position="272"/>
        <end position="342"/>
    </location>
</feature>
<feature type="domain" description="DUF7726" evidence="2">
    <location>
        <begin position="152"/>
        <end position="217"/>
    </location>
</feature>
<name>A0A7S4V7V6_9STRA</name>
<sequence>MSITLPPGPLGVTIKNINGMCIVVNIVNTQSPLQLQDVIVSINGIELSKLQGGFKAWADLVKSCSTKAMDVKVARSPSPSLLTGALQNTSTTTSSNVNESAVTTTTTTMNTSNLQTNTLQNEIKDDDDDDNNDPKPWEEEEWIPRLKSGKRKSPNMIRNELQKYIDECKSNKTMTQGRIIERMGVNNNTFRRFMNPKTYKDQWSATQNGTYWAAARLLEEVKYEKEKSKKSGIKRKASTNNENPAKKTKHRAEATILIHRINAVQGVPENIVYDTCPQLVTKIKDFLQRDGMMKVTLSEGLGGVNASSLNSFLAGKGQDQCGNKVYPLAYVFFEKLRILEGKTKTSARLKNEVERPYGFSLKKERAGNKWFLIGSRFLS</sequence>
<dbReference type="SUPFAM" id="SSF50156">
    <property type="entry name" value="PDZ domain-like"/>
    <property type="match status" value="1"/>
</dbReference>
<dbReference type="AlphaFoldDB" id="A0A7S4V7V6"/>
<dbReference type="PANTHER" id="PTHR42339">
    <property type="entry name" value="HISTONE H1"/>
    <property type="match status" value="1"/>
</dbReference>
<feature type="region of interest" description="Disordered" evidence="1">
    <location>
        <begin position="228"/>
        <end position="249"/>
    </location>
</feature>